<evidence type="ECO:0000256" key="1">
    <source>
        <dbReference type="SAM" id="Phobius"/>
    </source>
</evidence>
<evidence type="ECO:0000313" key="2">
    <source>
        <dbReference type="EMBL" id="JAN88731.1"/>
    </source>
</evidence>
<reference evidence="3 4" key="2">
    <citation type="submission" date="2016-03" db="EMBL/GenBank/DDBJ databases">
        <title>EvidentialGene: Evidence-directed Construction of Genes on Genomes.</title>
        <authorList>
            <person name="Gilbert D.G."/>
            <person name="Choi J.-H."/>
            <person name="Mockaitis K."/>
            <person name="Colbourne J."/>
            <person name="Pfrender M."/>
        </authorList>
    </citation>
    <scope>NUCLEOTIDE SEQUENCE [LARGE SCALE GENOMIC DNA]</scope>
    <source>
        <strain evidence="3 4">Xinb3</strain>
        <tissue evidence="3">Complete organism</tissue>
    </source>
</reference>
<dbReference type="EMBL" id="GDIQ01006006">
    <property type="protein sequence ID" value="JAN88731.1"/>
    <property type="molecule type" value="Transcribed_RNA"/>
</dbReference>
<keyword evidence="4" id="KW-1185">Reference proteome</keyword>
<evidence type="ECO:0000313" key="3">
    <source>
        <dbReference type="EMBL" id="KZS20943.1"/>
    </source>
</evidence>
<reference evidence="2" key="1">
    <citation type="submission" date="2015-10" db="EMBL/GenBank/DDBJ databases">
        <title>EvidentialGene: Evidence-directed Construction of Complete mRNA Transcriptomes without Genomes.</title>
        <authorList>
            <person name="Gilbert D.G."/>
        </authorList>
    </citation>
    <scope>NUCLEOTIDE SEQUENCE</scope>
</reference>
<dbReference type="AlphaFoldDB" id="A0A0P6CD94"/>
<dbReference type="EMBL" id="LRGB01000084">
    <property type="protein sequence ID" value="KZS20943.1"/>
    <property type="molecule type" value="Genomic_DNA"/>
</dbReference>
<keyword evidence="1" id="KW-0812">Transmembrane</keyword>
<organism evidence="3 4">
    <name type="scientific">Daphnia magna</name>
    <dbReference type="NCBI Taxonomy" id="35525"/>
    <lineage>
        <taxon>Eukaryota</taxon>
        <taxon>Metazoa</taxon>
        <taxon>Ecdysozoa</taxon>
        <taxon>Arthropoda</taxon>
        <taxon>Crustacea</taxon>
        <taxon>Branchiopoda</taxon>
        <taxon>Diplostraca</taxon>
        <taxon>Cladocera</taxon>
        <taxon>Anomopoda</taxon>
        <taxon>Daphniidae</taxon>
        <taxon>Daphnia</taxon>
    </lineage>
</organism>
<name>A0A0P6CD94_9CRUS</name>
<gene>
    <name evidence="3" type="ORF">APZ42_012067</name>
</gene>
<dbReference type="PANTHER" id="PTHR35180:SF4">
    <property type="entry name" value="PROTEIN CBG06219"/>
    <property type="match status" value="1"/>
</dbReference>
<proteinExistence type="predicted"/>
<dbReference type="Proteomes" id="UP000076858">
    <property type="component" value="Unassembled WGS sequence"/>
</dbReference>
<evidence type="ECO:0000313" key="4">
    <source>
        <dbReference type="Proteomes" id="UP000076858"/>
    </source>
</evidence>
<keyword evidence="1" id="KW-1133">Transmembrane helix</keyword>
<feature type="transmembrane region" description="Helical" evidence="1">
    <location>
        <begin position="48"/>
        <end position="65"/>
    </location>
</feature>
<protein>
    <submittedName>
        <fullName evidence="3">Uncharacterized protein</fullName>
    </submittedName>
</protein>
<keyword evidence="1" id="KW-0472">Membrane</keyword>
<sequence>MKTFELSHLCGTCLYKGNSFHYLAFQNHLYSYEVEFVKEISSKMFRNSYFIVICMFLILAHTQAAPRESLPNARLAKRTLCKDLGHDSNCFWEGSSPFCQGECPRGFKLMCKDGWGDTSNYCLTGYKALCCPEKENIWGL</sequence>
<accession>A0A0P6CD94</accession>
<dbReference type="PANTHER" id="PTHR35180">
    <property type="entry name" value="PROTEIN CBG06219"/>
    <property type="match status" value="1"/>
</dbReference>